<feature type="transmembrane region" description="Helical" evidence="1">
    <location>
        <begin position="172"/>
        <end position="195"/>
    </location>
</feature>
<dbReference type="PANTHER" id="PTHR36435">
    <property type="entry name" value="SLR1288 PROTEIN"/>
    <property type="match status" value="1"/>
</dbReference>
<dbReference type="GO" id="GO:0080120">
    <property type="term" value="P:CAAX-box protein maturation"/>
    <property type="evidence" value="ECO:0007669"/>
    <property type="project" value="UniProtKB-ARBA"/>
</dbReference>
<feature type="transmembrane region" description="Helical" evidence="1">
    <location>
        <begin position="247"/>
        <end position="268"/>
    </location>
</feature>
<feature type="transmembrane region" description="Helical" evidence="1">
    <location>
        <begin position="207"/>
        <end position="227"/>
    </location>
</feature>
<keyword evidence="1" id="KW-0472">Membrane</keyword>
<comment type="caution">
    <text evidence="3">The sequence shown here is derived from an EMBL/GenBank/DDBJ whole genome shotgun (WGS) entry which is preliminary data.</text>
</comment>
<dbReference type="InterPro" id="IPR003675">
    <property type="entry name" value="Rce1/LyrA-like_dom"/>
</dbReference>
<dbReference type="Proteomes" id="UP000050454">
    <property type="component" value="Unassembled WGS sequence"/>
</dbReference>
<evidence type="ECO:0000256" key="1">
    <source>
        <dbReference type="SAM" id="Phobius"/>
    </source>
</evidence>
<sequence>MSFDSILDKLKNERGALSSILIIIGILLLAMVVGNIIAAVFMILIGGIGVDDLTDINGALMSSSSGWWALMIGQGVASILTFILAGVFYWKVVEKKNLDELNFESVNNLKVFGLVILTQLCFLPLNSWFQEINAAMQLPEALSGVEKFMKSMEDSLAEMTEYLTQFDTLPKVIFGFFVIAIVAGVGEELIFRGLIQRKLYKGLKNPHTAIWLAAFIFSAIHFQFYGFLPRLFLGAMFGYFFLWTGNLWVPIVAHIFNNGFAVIMYYLANTQVMDAEVAEMEHFPTSMVVGSAFLTGALLWYFNKMAKESRV</sequence>
<dbReference type="RefSeq" id="WP_055147649.1">
    <property type="nucleotide sequence ID" value="NZ_JXSZ01000006.1"/>
</dbReference>
<gene>
    <name evidence="3" type="ORF">AFM12_10395</name>
</gene>
<dbReference type="PATRIC" id="fig|1605367.3.peg.3466"/>
<evidence type="ECO:0000313" key="3">
    <source>
        <dbReference type="EMBL" id="KPM48950.1"/>
    </source>
</evidence>
<dbReference type="STRING" id="1605367.AFM12_10395"/>
<feature type="transmembrane region" description="Helical" evidence="1">
    <location>
        <begin position="68"/>
        <end position="90"/>
    </location>
</feature>
<keyword evidence="4" id="KW-1185">Reference proteome</keyword>
<accession>A0A0P7BVI7</accession>
<dbReference type="InterPro" id="IPR052710">
    <property type="entry name" value="CAAX_protease"/>
</dbReference>
<dbReference type="Pfam" id="PF02517">
    <property type="entry name" value="Rce1-like"/>
    <property type="match status" value="1"/>
</dbReference>
<evidence type="ECO:0000259" key="2">
    <source>
        <dbReference type="Pfam" id="PF02517"/>
    </source>
</evidence>
<keyword evidence="1" id="KW-0812">Transmembrane</keyword>
<name>A0A0P7BVI7_9BACT</name>
<feature type="transmembrane region" description="Helical" evidence="1">
    <location>
        <begin position="20"/>
        <end position="48"/>
    </location>
</feature>
<reference evidence="3 4" key="1">
    <citation type="submission" date="2015-07" db="EMBL/GenBank/DDBJ databases">
        <title>The draft genome sequence of Leadbetterella sp. JN14-9.</title>
        <authorList>
            <person name="Liu Y."/>
            <person name="Du J."/>
            <person name="Shao Z."/>
        </authorList>
    </citation>
    <scope>NUCLEOTIDE SEQUENCE [LARGE SCALE GENOMIC DNA]</scope>
    <source>
        <strain evidence="3 4">JN14-9</strain>
    </source>
</reference>
<evidence type="ECO:0000313" key="4">
    <source>
        <dbReference type="Proteomes" id="UP000050454"/>
    </source>
</evidence>
<dbReference type="OrthoDB" id="1523022at2"/>
<feature type="transmembrane region" description="Helical" evidence="1">
    <location>
        <begin position="280"/>
        <end position="302"/>
    </location>
</feature>
<proteinExistence type="predicted"/>
<dbReference type="GO" id="GO:0004175">
    <property type="term" value="F:endopeptidase activity"/>
    <property type="evidence" value="ECO:0007669"/>
    <property type="project" value="UniProtKB-ARBA"/>
</dbReference>
<protein>
    <recommendedName>
        <fullName evidence="2">CAAX prenyl protease 2/Lysostaphin resistance protein A-like domain-containing protein</fullName>
    </recommendedName>
</protein>
<dbReference type="EMBL" id="LGTQ01000006">
    <property type="protein sequence ID" value="KPM48950.1"/>
    <property type="molecule type" value="Genomic_DNA"/>
</dbReference>
<dbReference type="AlphaFoldDB" id="A0A0P7BVI7"/>
<organism evidence="3 4">
    <name type="scientific">Jiulongibacter sediminis</name>
    <dbReference type="NCBI Taxonomy" id="1605367"/>
    <lineage>
        <taxon>Bacteria</taxon>
        <taxon>Pseudomonadati</taxon>
        <taxon>Bacteroidota</taxon>
        <taxon>Cytophagia</taxon>
        <taxon>Cytophagales</taxon>
        <taxon>Leadbetterellaceae</taxon>
        <taxon>Jiulongibacter</taxon>
    </lineage>
</organism>
<feature type="domain" description="CAAX prenyl protease 2/Lysostaphin resistance protein A-like" evidence="2">
    <location>
        <begin position="172"/>
        <end position="259"/>
    </location>
</feature>
<dbReference type="PANTHER" id="PTHR36435:SF1">
    <property type="entry name" value="CAAX AMINO TERMINAL PROTEASE FAMILY PROTEIN"/>
    <property type="match status" value="1"/>
</dbReference>
<keyword evidence="1" id="KW-1133">Transmembrane helix</keyword>